<evidence type="ECO:0000256" key="2">
    <source>
        <dbReference type="ARBA" id="ARBA00022448"/>
    </source>
</evidence>
<feature type="transmembrane region" description="Helical" evidence="7">
    <location>
        <begin position="392"/>
        <end position="412"/>
    </location>
</feature>
<evidence type="ECO:0000256" key="4">
    <source>
        <dbReference type="ARBA" id="ARBA00022989"/>
    </source>
</evidence>
<feature type="transmembrane region" description="Helical" evidence="7">
    <location>
        <begin position="333"/>
        <end position="360"/>
    </location>
</feature>
<comment type="caution">
    <text evidence="8">The sequence shown here is derived from an EMBL/GenBank/DDBJ whole genome shotgun (WGS) entry which is preliminary data.</text>
</comment>
<dbReference type="InterPro" id="IPR002293">
    <property type="entry name" value="AA/rel_permease1"/>
</dbReference>
<keyword evidence="9" id="KW-1185">Reference proteome</keyword>
<accession>A0A2B7Y4Y8</accession>
<dbReference type="AlphaFoldDB" id="A0A2B7Y4Y8"/>
<feature type="transmembrane region" description="Helical" evidence="7">
    <location>
        <begin position="183"/>
        <end position="203"/>
    </location>
</feature>
<name>A0A2B7Y4Y8_9EURO</name>
<feature type="transmembrane region" description="Helical" evidence="7">
    <location>
        <begin position="215"/>
        <end position="233"/>
    </location>
</feature>
<protein>
    <recommendedName>
        <fullName evidence="10">Amino acid transporter</fullName>
    </recommendedName>
</protein>
<keyword evidence="2" id="KW-0813">Transport</keyword>
<feature type="transmembrane region" description="Helical" evidence="7">
    <location>
        <begin position="465"/>
        <end position="486"/>
    </location>
</feature>
<feature type="region of interest" description="Disordered" evidence="6">
    <location>
        <begin position="16"/>
        <end position="39"/>
    </location>
</feature>
<keyword evidence="3 7" id="KW-0812">Transmembrane</keyword>
<feature type="transmembrane region" description="Helical" evidence="7">
    <location>
        <begin position="144"/>
        <end position="171"/>
    </location>
</feature>
<feature type="transmembrane region" description="Helical" evidence="7">
    <location>
        <begin position="55"/>
        <end position="83"/>
    </location>
</feature>
<feature type="transmembrane region" description="Helical" evidence="7">
    <location>
        <begin position="293"/>
        <end position="313"/>
    </location>
</feature>
<dbReference type="Proteomes" id="UP000223968">
    <property type="component" value="Unassembled WGS sequence"/>
</dbReference>
<dbReference type="Gene3D" id="1.20.1740.10">
    <property type="entry name" value="Amino acid/polyamine transporter I"/>
    <property type="match status" value="1"/>
</dbReference>
<comment type="subcellular location">
    <subcellularLocation>
        <location evidence="1">Membrane</location>
        <topology evidence="1">Multi-pass membrane protein</topology>
    </subcellularLocation>
</comment>
<feature type="transmembrane region" description="Helical" evidence="7">
    <location>
        <begin position="498"/>
        <end position="515"/>
    </location>
</feature>
<gene>
    <name evidence="8" type="ORF">AJ79_02079</name>
</gene>
<dbReference type="PANTHER" id="PTHR45649:SF2">
    <property type="entry name" value="ACID PERMEASE, PUTATIVE-RELATED"/>
    <property type="match status" value="1"/>
</dbReference>
<evidence type="ECO:0000313" key="9">
    <source>
        <dbReference type="Proteomes" id="UP000223968"/>
    </source>
</evidence>
<dbReference type="GO" id="GO:0022857">
    <property type="term" value="F:transmembrane transporter activity"/>
    <property type="evidence" value="ECO:0007669"/>
    <property type="project" value="InterPro"/>
</dbReference>
<dbReference type="Pfam" id="PF13520">
    <property type="entry name" value="AA_permease_2"/>
    <property type="match status" value="1"/>
</dbReference>
<dbReference type="PANTHER" id="PTHR45649">
    <property type="entry name" value="AMINO-ACID PERMEASE BAT1"/>
    <property type="match status" value="1"/>
</dbReference>
<keyword evidence="4 7" id="KW-1133">Transmembrane helix</keyword>
<feature type="transmembrane region" description="Helical" evidence="7">
    <location>
        <begin position="253"/>
        <end position="272"/>
    </location>
</feature>
<dbReference type="PIRSF" id="PIRSF006060">
    <property type="entry name" value="AA_transporter"/>
    <property type="match status" value="1"/>
</dbReference>
<evidence type="ECO:0000256" key="7">
    <source>
        <dbReference type="SAM" id="Phobius"/>
    </source>
</evidence>
<evidence type="ECO:0000256" key="1">
    <source>
        <dbReference type="ARBA" id="ARBA00004141"/>
    </source>
</evidence>
<dbReference type="OrthoDB" id="3257095at2759"/>
<organism evidence="8 9">
    <name type="scientific">Helicocarpus griseus UAMH5409</name>
    <dbReference type="NCBI Taxonomy" id="1447875"/>
    <lineage>
        <taxon>Eukaryota</taxon>
        <taxon>Fungi</taxon>
        <taxon>Dikarya</taxon>
        <taxon>Ascomycota</taxon>
        <taxon>Pezizomycotina</taxon>
        <taxon>Eurotiomycetes</taxon>
        <taxon>Eurotiomycetidae</taxon>
        <taxon>Onygenales</taxon>
        <taxon>Ajellomycetaceae</taxon>
        <taxon>Helicocarpus</taxon>
    </lineage>
</organism>
<feature type="transmembrane region" description="Helical" evidence="7">
    <location>
        <begin position="418"/>
        <end position="444"/>
    </location>
</feature>
<sequence length="529" mass="57646">MAFGVAFSSAIELSDTTTSHADEGGRGPPIKGKGTPQDQQDMWRIGRKQELNRNFGFFSILGFTSILMCTWEAVLLSSAIGLINGGPAGMIYTYIAVAIGCGAVSLTLAEMASMAPSAGGHYHWVSEFAPPNCQKILSYITGWLAVLSWQTSMASTASTMSSMIVSVINIYHMDADHLHVEPWLIVLITILTALVAILFNTFLAQRLSLFEGMILILHCFAFLLFIIPLWLLAPKRTAPEIFTDFQDNGNWGNIGLACIVGMTSPLFAMLGIDGALHLAEEIKDASRVLPRGIVWTYILNSATGFIALVFYTFCMPDVDEFLRTEGVYPFVYIFYKISGSVGAATGVFSVMMILLLASTISNVTTTSRMLYAFARDGGLPFSAFLSKVDTRFVVPLNAIYATFGIVSILSLISLGSSVAGTAILSACNGTFLAAYLISLSCLWLRRVRGQPLPPGRWNLGRWATTVELVAILFVMISLVASCFPTYRSVNSKSMNYSSLLIGAIVLFSTAHYFLFARKYFQGPVSLVRK</sequence>
<dbReference type="STRING" id="1447875.A0A2B7Y4Y8"/>
<evidence type="ECO:0000256" key="5">
    <source>
        <dbReference type="ARBA" id="ARBA00023136"/>
    </source>
</evidence>
<keyword evidence="5 7" id="KW-0472">Membrane</keyword>
<evidence type="ECO:0008006" key="10">
    <source>
        <dbReference type="Google" id="ProtNLM"/>
    </source>
</evidence>
<feature type="transmembrane region" description="Helical" evidence="7">
    <location>
        <begin position="89"/>
        <end position="109"/>
    </location>
</feature>
<dbReference type="GO" id="GO:0016020">
    <property type="term" value="C:membrane"/>
    <property type="evidence" value="ECO:0007669"/>
    <property type="project" value="UniProtKB-SubCell"/>
</dbReference>
<dbReference type="EMBL" id="PDNB01000021">
    <property type="protein sequence ID" value="PGH15912.1"/>
    <property type="molecule type" value="Genomic_DNA"/>
</dbReference>
<reference evidence="8 9" key="1">
    <citation type="submission" date="2017-10" db="EMBL/GenBank/DDBJ databases">
        <title>Comparative genomics in systemic dimorphic fungi from Ajellomycetaceae.</title>
        <authorList>
            <person name="Munoz J.F."/>
            <person name="Mcewen J.G."/>
            <person name="Clay O.K."/>
            <person name="Cuomo C.A."/>
        </authorList>
    </citation>
    <scope>NUCLEOTIDE SEQUENCE [LARGE SCALE GENOMIC DNA]</scope>
    <source>
        <strain evidence="8 9">UAMH5409</strain>
    </source>
</reference>
<evidence type="ECO:0000313" key="8">
    <source>
        <dbReference type="EMBL" id="PGH15912.1"/>
    </source>
</evidence>
<evidence type="ECO:0000256" key="6">
    <source>
        <dbReference type="SAM" id="MobiDB-lite"/>
    </source>
</evidence>
<evidence type="ECO:0000256" key="3">
    <source>
        <dbReference type="ARBA" id="ARBA00022692"/>
    </source>
</evidence>
<proteinExistence type="predicted"/>